<evidence type="ECO:0000256" key="7">
    <source>
        <dbReference type="HAMAP-Rule" id="MF_00523"/>
    </source>
</evidence>
<accession>A0A1H3EY18</accession>
<comment type="catalytic activity">
    <reaction evidence="7">
        <text>a UDP-3-O-[(3R)-3-hydroxyacyl]-alpha-D-glucosamine + a (3R)-hydroxyacyl-[ACP] = a UDP-2-N,3-O-bis[(3R)-3-hydroxyacyl]-alpha-D-glucosamine + holo-[ACP] + H(+)</text>
        <dbReference type="Rhea" id="RHEA:53836"/>
        <dbReference type="Rhea" id="RHEA-COMP:9685"/>
        <dbReference type="Rhea" id="RHEA-COMP:9945"/>
        <dbReference type="ChEBI" id="CHEBI:15378"/>
        <dbReference type="ChEBI" id="CHEBI:64479"/>
        <dbReference type="ChEBI" id="CHEBI:78827"/>
        <dbReference type="ChEBI" id="CHEBI:137740"/>
        <dbReference type="ChEBI" id="CHEBI:137748"/>
        <dbReference type="EC" id="2.3.1.191"/>
    </reaction>
</comment>
<feature type="domain" description="Mannose-1-phosphate guanyltransferase C-terminal" evidence="8">
    <location>
        <begin position="102"/>
        <end position="181"/>
    </location>
</feature>
<dbReference type="EMBL" id="FNMZ01000011">
    <property type="protein sequence ID" value="SDX82814.1"/>
    <property type="molecule type" value="Genomic_DNA"/>
</dbReference>
<dbReference type="NCBIfam" id="NF002060">
    <property type="entry name" value="PRK00892.1"/>
    <property type="match status" value="1"/>
</dbReference>
<dbReference type="InterPro" id="IPR001451">
    <property type="entry name" value="Hexapep"/>
</dbReference>
<keyword evidence="1 7" id="KW-0444">Lipid biosynthesis</keyword>
<dbReference type="Pfam" id="PF00132">
    <property type="entry name" value="Hexapep"/>
    <property type="match status" value="1"/>
</dbReference>
<dbReference type="Gene3D" id="2.160.10.10">
    <property type="entry name" value="Hexapeptide repeat proteins"/>
    <property type="match status" value="1"/>
</dbReference>
<organism evidence="9 10">
    <name type="scientific">Albimonas donghaensis</name>
    <dbReference type="NCBI Taxonomy" id="356660"/>
    <lineage>
        <taxon>Bacteria</taxon>
        <taxon>Pseudomonadati</taxon>
        <taxon>Pseudomonadota</taxon>
        <taxon>Alphaproteobacteria</taxon>
        <taxon>Rhodobacterales</taxon>
        <taxon>Paracoccaceae</taxon>
        <taxon>Albimonas</taxon>
    </lineage>
</organism>
<keyword evidence="6 7" id="KW-0012">Acyltransferase</keyword>
<reference evidence="9 10" key="1">
    <citation type="submission" date="2016-10" db="EMBL/GenBank/DDBJ databases">
        <authorList>
            <person name="de Groot N.N."/>
        </authorList>
    </citation>
    <scope>NUCLEOTIDE SEQUENCE [LARGE SCALE GENOMIC DNA]</scope>
    <source>
        <strain evidence="9 10">DSM 17890</strain>
    </source>
</reference>
<dbReference type="InterPro" id="IPR011004">
    <property type="entry name" value="Trimer_LpxA-like_sf"/>
</dbReference>
<feature type="active site" description="Proton acceptor" evidence="7">
    <location>
        <position position="259"/>
    </location>
</feature>
<evidence type="ECO:0000256" key="1">
    <source>
        <dbReference type="ARBA" id="ARBA00022516"/>
    </source>
</evidence>
<dbReference type="NCBIfam" id="TIGR01853">
    <property type="entry name" value="lipid_A_lpxD"/>
    <property type="match status" value="1"/>
</dbReference>
<dbReference type="HAMAP" id="MF_00523">
    <property type="entry name" value="LpxD"/>
    <property type="match status" value="1"/>
</dbReference>
<dbReference type="GO" id="GO:0009245">
    <property type="term" value="P:lipid A biosynthetic process"/>
    <property type="evidence" value="ECO:0007669"/>
    <property type="project" value="UniProtKB-UniRule"/>
</dbReference>
<dbReference type="PANTHER" id="PTHR43378:SF2">
    <property type="entry name" value="UDP-3-O-ACYLGLUCOSAMINE N-ACYLTRANSFERASE 1, MITOCHONDRIAL-RELATED"/>
    <property type="match status" value="1"/>
</dbReference>
<dbReference type="GO" id="GO:0016410">
    <property type="term" value="F:N-acyltransferase activity"/>
    <property type="evidence" value="ECO:0007669"/>
    <property type="project" value="InterPro"/>
</dbReference>
<dbReference type="EC" id="2.3.1.191" evidence="7"/>
<dbReference type="PANTHER" id="PTHR43378">
    <property type="entry name" value="UDP-3-O-ACYLGLUCOSAMINE N-ACYLTRANSFERASE"/>
    <property type="match status" value="1"/>
</dbReference>
<evidence type="ECO:0000256" key="6">
    <source>
        <dbReference type="ARBA" id="ARBA00023315"/>
    </source>
</evidence>
<dbReference type="OrthoDB" id="9784739at2"/>
<protein>
    <recommendedName>
        <fullName evidence="7">UDP-3-O-acylglucosamine N-acyltransferase</fullName>
        <ecNumber evidence="7">2.3.1.191</ecNumber>
    </recommendedName>
</protein>
<dbReference type="AlphaFoldDB" id="A0A1H3EY18"/>
<sequence length="354" mass="36224">MIRIDALAAALGLDHAGDGALAIDRPRHPAEAAAGDLAIAMDPAMVPLLEQAPVRAAILPEGADWQGLGLAAAIFAPRPRYAMAGLTATFQHPLHAPEGVHPSAVVDPSAEIGEGVSIGPFVVIGPGARIGARARILSHAAIGAEAVLGDDALIHAGVRIGARATIGHRFICQPGAVIGGDGFSFVTLEPGAVEAAKARGASDVTGAAATIHVRIHSLGAVRIGDDVEVGANTTIDNGTLRDTSIGDGSKIDNQVQLGHNVVVGRHCLICAQTGVAGSTEIGDRVVLGGQVGVADHLSIGHDSLIAAGSGVGSRVPPRSVMMGVPAIKRDEFYRMTMAIRRLPRFMEKMRRGEG</sequence>
<keyword evidence="4 7" id="KW-0677">Repeat</keyword>
<keyword evidence="10" id="KW-1185">Reference proteome</keyword>
<dbReference type="Gene3D" id="3.40.1390.10">
    <property type="entry name" value="MurE/MurF, N-terminal domain"/>
    <property type="match status" value="1"/>
</dbReference>
<name>A0A1H3EY18_9RHOB</name>
<evidence type="ECO:0000313" key="10">
    <source>
        <dbReference type="Proteomes" id="UP000199118"/>
    </source>
</evidence>
<comment type="function">
    <text evidence="7">Catalyzes the N-acylation of UDP-3-O-acylglucosamine using 3-hydroxyacyl-ACP as the acyl donor. Is involved in the biosynthesis of lipid A, a phosphorylated glycolipid that anchors the lipopolysaccharide to the outer membrane of the cell.</text>
</comment>
<dbReference type="InterPro" id="IPR007691">
    <property type="entry name" value="LpxD"/>
</dbReference>
<comment type="subunit">
    <text evidence="7">Homotrimer.</text>
</comment>
<dbReference type="InterPro" id="IPR056729">
    <property type="entry name" value="GMPPB_C"/>
</dbReference>
<gene>
    <name evidence="7" type="primary">lpxD</name>
    <name evidence="9" type="ORF">SAMN05444336_11117</name>
</gene>
<dbReference type="GO" id="GO:0016020">
    <property type="term" value="C:membrane"/>
    <property type="evidence" value="ECO:0007669"/>
    <property type="project" value="GOC"/>
</dbReference>
<evidence type="ECO:0000256" key="4">
    <source>
        <dbReference type="ARBA" id="ARBA00022737"/>
    </source>
</evidence>
<dbReference type="InterPro" id="IPR018357">
    <property type="entry name" value="Hexapep_transf_CS"/>
</dbReference>
<keyword evidence="3 7" id="KW-0808">Transferase</keyword>
<evidence type="ECO:0000313" key="9">
    <source>
        <dbReference type="EMBL" id="SDX82814.1"/>
    </source>
</evidence>
<comment type="pathway">
    <text evidence="7">Bacterial outer membrane biogenesis; LPS lipid A biosynthesis.</text>
</comment>
<dbReference type="SUPFAM" id="SSF51161">
    <property type="entry name" value="Trimeric LpxA-like enzymes"/>
    <property type="match status" value="1"/>
</dbReference>
<dbReference type="Pfam" id="PF25087">
    <property type="entry name" value="GMPPB_C"/>
    <property type="match status" value="1"/>
</dbReference>
<evidence type="ECO:0000256" key="3">
    <source>
        <dbReference type="ARBA" id="ARBA00022679"/>
    </source>
</evidence>
<dbReference type="UniPathway" id="UPA00973"/>
<evidence type="ECO:0000259" key="8">
    <source>
        <dbReference type="Pfam" id="PF25087"/>
    </source>
</evidence>
<dbReference type="STRING" id="356660.SAMN05444336_11117"/>
<dbReference type="PROSITE" id="PS00101">
    <property type="entry name" value="HEXAPEP_TRANSFERASES"/>
    <property type="match status" value="2"/>
</dbReference>
<proteinExistence type="inferred from homology"/>
<evidence type="ECO:0000256" key="2">
    <source>
        <dbReference type="ARBA" id="ARBA00022556"/>
    </source>
</evidence>
<dbReference type="RefSeq" id="WP_092684894.1">
    <property type="nucleotide sequence ID" value="NZ_FNMZ01000011.1"/>
</dbReference>
<dbReference type="GO" id="GO:0103118">
    <property type="term" value="F:UDP-3-O-[(3R)-3-hydroxyacyl]-glucosamine N-acyltransferase activity"/>
    <property type="evidence" value="ECO:0007669"/>
    <property type="project" value="UniProtKB-EC"/>
</dbReference>
<keyword evidence="5 7" id="KW-0443">Lipid metabolism</keyword>
<evidence type="ECO:0000256" key="5">
    <source>
        <dbReference type="ARBA" id="ARBA00023098"/>
    </source>
</evidence>
<keyword evidence="2 7" id="KW-0441">Lipid A biosynthesis</keyword>
<dbReference type="CDD" id="cd03352">
    <property type="entry name" value="LbH_LpxD"/>
    <property type="match status" value="1"/>
</dbReference>
<comment type="similarity">
    <text evidence="7">Belongs to the transferase hexapeptide repeat family. LpxD subfamily.</text>
</comment>
<dbReference type="Proteomes" id="UP000199118">
    <property type="component" value="Unassembled WGS sequence"/>
</dbReference>